<reference evidence="1" key="1">
    <citation type="submission" date="2021-06" db="EMBL/GenBank/DDBJ databases">
        <title>New haloarchaea isolates fom saline soil.</title>
        <authorList>
            <person name="Duran-Viseras A."/>
            <person name="Sanchez-Porro C.S."/>
            <person name="Ventosa A."/>
        </authorList>
    </citation>
    <scope>NUCLEOTIDE SEQUENCE</scope>
    <source>
        <strain evidence="1">JCM 18369</strain>
    </source>
</reference>
<dbReference type="Proteomes" id="UP001166304">
    <property type="component" value="Unassembled WGS sequence"/>
</dbReference>
<keyword evidence="2" id="KW-1185">Reference proteome</keyword>
<organism evidence="1 2">
    <name type="scientific">Haloarcula salina</name>
    <dbReference type="NCBI Taxonomy" id="1429914"/>
    <lineage>
        <taxon>Archaea</taxon>
        <taxon>Methanobacteriati</taxon>
        <taxon>Methanobacteriota</taxon>
        <taxon>Stenosarchaea group</taxon>
        <taxon>Halobacteria</taxon>
        <taxon>Halobacteriales</taxon>
        <taxon>Haloarculaceae</taxon>
        <taxon>Haloarcula</taxon>
    </lineage>
</organism>
<dbReference type="AlphaFoldDB" id="A0AA41KFT5"/>
<proteinExistence type="predicted"/>
<dbReference type="EMBL" id="JAHQXE010000003">
    <property type="protein sequence ID" value="MBV0902352.1"/>
    <property type="molecule type" value="Genomic_DNA"/>
</dbReference>
<comment type="caution">
    <text evidence="1">The sequence shown here is derived from an EMBL/GenBank/DDBJ whole genome shotgun (WGS) entry which is preliminary data.</text>
</comment>
<dbReference type="RefSeq" id="WP_162413480.1">
    <property type="nucleotide sequence ID" value="NZ_JAHQXE010000003.1"/>
</dbReference>
<evidence type="ECO:0000313" key="2">
    <source>
        <dbReference type="Proteomes" id="UP001166304"/>
    </source>
</evidence>
<evidence type="ECO:0000313" key="1">
    <source>
        <dbReference type="EMBL" id="MBV0902352.1"/>
    </source>
</evidence>
<accession>A0AA41KFT5</accession>
<name>A0AA41KFT5_9EURY</name>
<sequence length="334" mass="36593">MTDSVDEHLLTAAKLYEQVQGELDGDERLLPHTGIVEDAQDRAALSFIETAMRETDRSPVGSSTFEGTALGQAISSKVLTDTATEAVATGNGSVMSHVVGVTEQDLDASALRLPMMLLNQIENNGAPAFVTAAGNPNTGKTNTAILLITLRALDLDDLLVLSNVRTWEQTDIVVTSAHDLAVQLLEHRDRPKAILIDEGSTHFDARTNRREVAEQYTPLAKRYAKIGVDMEAVVVHTGKDLHPERKRLSTLAMYKAAKKSAEFFETWPADADAPTDRLFGGSLEEIEKATGYDPDDAAPWSWNLRAGLFEKDVEWSELLDLLHQRGATTDQQKN</sequence>
<gene>
    <name evidence="1" type="ORF">KTS37_11185</name>
</gene>
<protein>
    <submittedName>
        <fullName evidence="1">Uncharacterized protein</fullName>
    </submittedName>
</protein>